<dbReference type="EMBL" id="JAGIOO010000001">
    <property type="protein sequence ID" value="MBP2478368.1"/>
    <property type="molecule type" value="Genomic_DNA"/>
</dbReference>
<keyword evidence="2" id="KW-1185">Reference proteome</keyword>
<accession>A0ABS5AP74</accession>
<gene>
    <name evidence="1" type="ORF">JOF53_007240</name>
</gene>
<reference evidence="1 2" key="1">
    <citation type="submission" date="2021-03" db="EMBL/GenBank/DDBJ databases">
        <title>Sequencing the genomes of 1000 actinobacteria strains.</title>
        <authorList>
            <person name="Klenk H.-P."/>
        </authorList>
    </citation>
    <scope>NUCLEOTIDE SEQUENCE [LARGE SCALE GENOMIC DNA]</scope>
    <source>
        <strain evidence="1 2">DSM 44580</strain>
    </source>
</reference>
<evidence type="ECO:0000313" key="1">
    <source>
        <dbReference type="EMBL" id="MBP2478368.1"/>
    </source>
</evidence>
<sequence length="107" mass="12094">MTRRRVAVAALRLRLEDEVVRAFDAVAEPERPDEHYGVQGKITFLHGLGQGDEVIALIRMTRYVYARMSSVLHGRTVAVNVSDVLLAEWEHVVRDLEHFVDSALPAE</sequence>
<protein>
    <submittedName>
        <fullName evidence="1">Uncharacterized protein</fullName>
    </submittedName>
</protein>
<comment type="caution">
    <text evidence="1">The sequence shown here is derived from an EMBL/GenBank/DDBJ whole genome shotgun (WGS) entry which is preliminary data.</text>
</comment>
<proteinExistence type="predicted"/>
<dbReference type="RefSeq" id="WP_143342551.1">
    <property type="nucleotide sequence ID" value="NZ_JAGIOO010000001.1"/>
</dbReference>
<organism evidence="1 2">
    <name type="scientific">Crossiella equi</name>
    <dbReference type="NCBI Taxonomy" id="130796"/>
    <lineage>
        <taxon>Bacteria</taxon>
        <taxon>Bacillati</taxon>
        <taxon>Actinomycetota</taxon>
        <taxon>Actinomycetes</taxon>
        <taxon>Pseudonocardiales</taxon>
        <taxon>Pseudonocardiaceae</taxon>
        <taxon>Crossiella</taxon>
    </lineage>
</organism>
<evidence type="ECO:0000313" key="2">
    <source>
        <dbReference type="Proteomes" id="UP001519363"/>
    </source>
</evidence>
<dbReference type="Proteomes" id="UP001519363">
    <property type="component" value="Unassembled WGS sequence"/>
</dbReference>
<name>A0ABS5AP74_9PSEU</name>